<evidence type="ECO:0000313" key="3">
    <source>
        <dbReference type="Proteomes" id="UP000463138"/>
    </source>
</evidence>
<evidence type="ECO:0000256" key="1">
    <source>
        <dbReference type="SAM" id="MobiDB-lite"/>
    </source>
</evidence>
<accession>A0A7V7KWA7</accession>
<dbReference type="AlphaFoldDB" id="A0A7V7KWA7"/>
<comment type="caution">
    <text evidence="2">The sequence shown here is derived from an EMBL/GenBank/DDBJ whole genome shotgun (WGS) entry which is preliminary data.</text>
</comment>
<organism evidence="2 3">
    <name type="scientific">Halopseudomonas laoshanensis</name>
    <dbReference type="NCBI Taxonomy" id="2268758"/>
    <lineage>
        <taxon>Bacteria</taxon>
        <taxon>Pseudomonadati</taxon>
        <taxon>Pseudomonadota</taxon>
        <taxon>Gammaproteobacteria</taxon>
        <taxon>Pseudomonadales</taxon>
        <taxon>Pseudomonadaceae</taxon>
        <taxon>Halopseudomonas</taxon>
    </lineage>
</organism>
<gene>
    <name evidence="2" type="ORF">DT594_02515</name>
</gene>
<dbReference type="EMBL" id="QOVF01000001">
    <property type="protein sequence ID" value="KAA0696250.1"/>
    <property type="molecule type" value="Genomic_DNA"/>
</dbReference>
<feature type="region of interest" description="Disordered" evidence="1">
    <location>
        <begin position="43"/>
        <end position="76"/>
    </location>
</feature>
<feature type="region of interest" description="Disordered" evidence="1">
    <location>
        <begin position="1"/>
        <end position="31"/>
    </location>
</feature>
<evidence type="ECO:0000313" key="2">
    <source>
        <dbReference type="EMBL" id="KAA0696250.1"/>
    </source>
</evidence>
<sequence length="76" mass="8356">MTSPNPADQPEKDPSAELPHAETQGQPPAFKLPFSTAEALAAKNAKQPWRLKGINPRHEKRIGMAPKGTRRSMGKR</sequence>
<dbReference type="RefSeq" id="WP_149331217.1">
    <property type="nucleotide sequence ID" value="NZ_QOVF01000001.1"/>
</dbReference>
<dbReference type="OrthoDB" id="6986897at2"/>
<reference evidence="2 3" key="1">
    <citation type="submission" date="2018-07" db="EMBL/GenBank/DDBJ databases">
        <title>Pseudomonas laoshanensis sp. nov., isolated from soil.</title>
        <authorList>
            <person name="Sun J."/>
            <person name="Yu L."/>
            <person name="Wang M."/>
            <person name="Zhang C."/>
        </authorList>
    </citation>
    <scope>NUCLEOTIDE SEQUENCE [LARGE SCALE GENOMIC DNA]</scope>
    <source>
        <strain evidence="2 3">Y22</strain>
    </source>
</reference>
<name>A0A7V7KWA7_9GAMM</name>
<protein>
    <submittedName>
        <fullName evidence="2">Uncharacterized protein</fullName>
    </submittedName>
</protein>
<keyword evidence="3" id="KW-1185">Reference proteome</keyword>
<dbReference type="Proteomes" id="UP000463138">
    <property type="component" value="Unassembled WGS sequence"/>
</dbReference>
<proteinExistence type="predicted"/>